<feature type="compositionally biased region" description="Acidic residues" evidence="1">
    <location>
        <begin position="353"/>
        <end position="363"/>
    </location>
</feature>
<gene>
    <name evidence="3" type="ORF">M5K25_010830</name>
</gene>
<feature type="compositionally biased region" description="Low complexity" evidence="1">
    <location>
        <begin position="310"/>
        <end position="322"/>
    </location>
</feature>
<evidence type="ECO:0000313" key="3">
    <source>
        <dbReference type="EMBL" id="KAL0918795.1"/>
    </source>
</evidence>
<name>A0ABD0V1J2_DENTH</name>
<feature type="compositionally biased region" description="Polar residues" evidence="1">
    <location>
        <begin position="501"/>
        <end position="513"/>
    </location>
</feature>
<evidence type="ECO:0000256" key="1">
    <source>
        <dbReference type="SAM" id="MobiDB-lite"/>
    </source>
</evidence>
<feature type="compositionally biased region" description="Polar residues" evidence="1">
    <location>
        <begin position="475"/>
        <end position="491"/>
    </location>
</feature>
<organism evidence="3 4">
    <name type="scientific">Dendrobium thyrsiflorum</name>
    <name type="common">Pinecone-like raceme dendrobium</name>
    <name type="synonym">Orchid</name>
    <dbReference type="NCBI Taxonomy" id="117978"/>
    <lineage>
        <taxon>Eukaryota</taxon>
        <taxon>Viridiplantae</taxon>
        <taxon>Streptophyta</taxon>
        <taxon>Embryophyta</taxon>
        <taxon>Tracheophyta</taxon>
        <taxon>Spermatophyta</taxon>
        <taxon>Magnoliopsida</taxon>
        <taxon>Liliopsida</taxon>
        <taxon>Asparagales</taxon>
        <taxon>Orchidaceae</taxon>
        <taxon>Epidendroideae</taxon>
        <taxon>Malaxideae</taxon>
        <taxon>Dendrobiinae</taxon>
        <taxon>Dendrobium</taxon>
    </lineage>
</organism>
<dbReference type="EMBL" id="JANQDX010000009">
    <property type="protein sequence ID" value="KAL0918795.1"/>
    <property type="molecule type" value="Genomic_DNA"/>
</dbReference>
<feature type="region of interest" description="Disordered" evidence="1">
    <location>
        <begin position="256"/>
        <end position="564"/>
    </location>
</feature>
<keyword evidence="2" id="KW-1133">Transmembrane helix</keyword>
<keyword evidence="4" id="KW-1185">Reference proteome</keyword>
<reference evidence="3 4" key="1">
    <citation type="journal article" date="2024" name="Plant Biotechnol. J.">
        <title>Dendrobium thyrsiflorum genome and its molecular insights into genes involved in important horticultural traits.</title>
        <authorList>
            <person name="Chen B."/>
            <person name="Wang J.Y."/>
            <person name="Zheng P.J."/>
            <person name="Li K.L."/>
            <person name="Liang Y.M."/>
            <person name="Chen X.F."/>
            <person name="Zhang C."/>
            <person name="Zhao X."/>
            <person name="He X."/>
            <person name="Zhang G.Q."/>
            <person name="Liu Z.J."/>
            <person name="Xu Q."/>
        </authorList>
    </citation>
    <scope>NUCLEOTIDE SEQUENCE [LARGE SCALE GENOMIC DNA]</scope>
    <source>
        <strain evidence="3">GZMU011</strain>
    </source>
</reference>
<feature type="compositionally biased region" description="Polar residues" evidence="1">
    <location>
        <begin position="126"/>
        <end position="148"/>
    </location>
</feature>
<dbReference type="AlphaFoldDB" id="A0ABD0V1J2"/>
<sequence>MASKGPLRRGAPFAVNSYEILILVLSFEKLKNKQKLEDELQKHKSAISVVLEFLLNELNCEAIDMKYGVQQGLTRFLKTGMVASQLPSGSSLDERTVAYFQSVSSFEAAKNSFLNDVEGPQCSPAIASTSDNSAAPTGQKAQTQQTKLSRPKSKLTEEREKESSVGKTNVEARKLGRRFVRPSLEKPEELTTDTEVTGMETSSTSEGKHSSSMENEVLGDFSIAQPTVVRKRLTPSEPEILEGSVVQDEINIAAQPPYKRTKESEISEISEAYDIPQSSENPDTTPLERIPASEVPELQISQTKEELELDNLLSSSNEGNLNMGKEDEDNVPANEESEEQQKEYFDVANPEEIQFEGDIIIEELSDRTSAPIETLDQGPKNEDIKDILYSTTDGEGDKEEGELMPDEPEQQPDDLLSDEGQHGFSIGEGAGSGDEAEDAVEIASPNNEQGAHDSVDTSMATDVEDVAEDSEKRNSSSIDQSTLGSEQSMEISTGVRDESPISFQPLASGQLTPNAPAETGESQQARSSRTISISETAKKNAQFRQARLAVQQQQQQQQQKPPSRGQFPFRVLVSILISSYKLVPGITSVALLLFI</sequence>
<keyword evidence="2" id="KW-0472">Membrane</keyword>
<feature type="compositionally biased region" description="Acidic residues" evidence="1">
    <location>
        <begin position="394"/>
        <end position="417"/>
    </location>
</feature>
<protein>
    <submittedName>
        <fullName evidence="3">Uncharacterized protein</fullName>
    </submittedName>
</protein>
<proteinExistence type="predicted"/>
<feature type="region of interest" description="Disordered" evidence="1">
    <location>
        <begin position="124"/>
        <end position="211"/>
    </location>
</feature>
<keyword evidence="2" id="KW-0812">Transmembrane</keyword>
<dbReference type="Proteomes" id="UP001552299">
    <property type="component" value="Unassembled WGS sequence"/>
</dbReference>
<feature type="compositionally biased region" description="Acidic residues" evidence="1">
    <location>
        <begin position="326"/>
        <end position="338"/>
    </location>
</feature>
<feature type="transmembrane region" description="Helical" evidence="2">
    <location>
        <begin position="567"/>
        <end position="594"/>
    </location>
</feature>
<comment type="caution">
    <text evidence="3">The sequence shown here is derived from an EMBL/GenBank/DDBJ whole genome shotgun (WGS) entry which is preliminary data.</text>
</comment>
<feature type="compositionally biased region" description="Basic and acidic residues" evidence="1">
    <location>
        <begin position="154"/>
        <end position="174"/>
    </location>
</feature>
<accession>A0ABD0V1J2</accession>
<feature type="compositionally biased region" description="Polar residues" evidence="1">
    <location>
        <begin position="520"/>
        <end position="535"/>
    </location>
</feature>
<evidence type="ECO:0000313" key="4">
    <source>
        <dbReference type="Proteomes" id="UP001552299"/>
    </source>
</evidence>
<evidence type="ECO:0000256" key="2">
    <source>
        <dbReference type="SAM" id="Phobius"/>
    </source>
</evidence>